<reference evidence="2 3" key="1">
    <citation type="submission" date="2012-05" db="EMBL/GenBank/DDBJ databases">
        <authorList>
            <person name="Weinstock G."/>
            <person name="Sodergren E."/>
            <person name="Lobos E.A."/>
            <person name="Fulton L."/>
            <person name="Fulton R."/>
            <person name="Courtney L."/>
            <person name="Fronick C."/>
            <person name="O'Laughlin M."/>
            <person name="Godfrey J."/>
            <person name="Wilson R.M."/>
            <person name="Miner T."/>
            <person name="Farmer C."/>
            <person name="Delehaunty K."/>
            <person name="Cordes M."/>
            <person name="Minx P."/>
            <person name="Tomlinson C."/>
            <person name="Chen J."/>
            <person name="Wollam A."/>
            <person name="Pepin K.H."/>
            <person name="Bhonagiri V."/>
            <person name="Zhang X."/>
            <person name="Suruliraj S."/>
            <person name="Warren W."/>
            <person name="Mitreva M."/>
            <person name="Mardis E.R."/>
            <person name="Wilson R.K."/>
        </authorList>
    </citation>
    <scope>NUCLEOTIDE SEQUENCE [LARGE SCALE GENOMIC DNA]</scope>
    <source>
        <strain evidence="2 3">F0235</strain>
    </source>
</reference>
<comment type="caution">
    <text evidence="2">The sequence shown here is derived from an EMBL/GenBank/DDBJ whole genome shotgun (WGS) entry which is preliminary data.</text>
</comment>
<dbReference type="PATRIC" id="fig|1035195.3.peg.658"/>
<dbReference type="Gene3D" id="1.10.510.10">
    <property type="entry name" value="Transferase(Phosphotransferase) domain 1"/>
    <property type="match status" value="1"/>
</dbReference>
<protein>
    <submittedName>
        <fullName evidence="2">Phosphotransferase enzyme family protein</fullName>
    </submittedName>
</protein>
<gene>
    <name evidence="2" type="ORF">HMPREF9997_00736</name>
</gene>
<evidence type="ECO:0000256" key="1">
    <source>
        <dbReference type="PIRNR" id="PIRNR006221"/>
    </source>
</evidence>
<dbReference type="EMBL" id="AMEM01000012">
    <property type="protein sequence ID" value="EKX91364.1"/>
    <property type="molecule type" value="Genomic_DNA"/>
</dbReference>
<organism evidence="2 3">
    <name type="scientific">Corynebacterium durum F0235</name>
    <dbReference type="NCBI Taxonomy" id="1035195"/>
    <lineage>
        <taxon>Bacteria</taxon>
        <taxon>Bacillati</taxon>
        <taxon>Actinomycetota</taxon>
        <taxon>Actinomycetes</taxon>
        <taxon>Mycobacteriales</taxon>
        <taxon>Corynebacteriaceae</taxon>
        <taxon>Corynebacterium</taxon>
    </lineage>
</organism>
<comment type="similarity">
    <text evidence="1">Belongs to the fructosamine kinase family.</text>
</comment>
<dbReference type="RefSeq" id="WP_006062980.1">
    <property type="nucleotide sequence ID" value="NZ_KB290828.1"/>
</dbReference>
<dbReference type="SUPFAM" id="SSF56112">
    <property type="entry name" value="Protein kinase-like (PK-like)"/>
    <property type="match status" value="1"/>
</dbReference>
<proteinExistence type="inferred from homology"/>
<dbReference type="Gene3D" id="1.20.1270.240">
    <property type="match status" value="1"/>
</dbReference>
<keyword evidence="3" id="KW-1185">Reference proteome</keyword>
<accession>L1MK92</accession>
<dbReference type="STRING" id="1035195.HMPREF9997_00736"/>
<dbReference type="InterPro" id="IPR011009">
    <property type="entry name" value="Kinase-like_dom_sf"/>
</dbReference>
<dbReference type="GO" id="GO:0016301">
    <property type="term" value="F:kinase activity"/>
    <property type="evidence" value="ECO:0007669"/>
    <property type="project" value="UniProtKB-UniRule"/>
</dbReference>
<dbReference type="PANTHER" id="PTHR12149:SF8">
    <property type="entry name" value="PROTEIN-RIBULOSAMINE 3-KINASE"/>
    <property type="match status" value="1"/>
</dbReference>
<dbReference type="PANTHER" id="PTHR12149">
    <property type="entry name" value="FRUCTOSAMINE 3 KINASE-RELATED PROTEIN"/>
    <property type="match status" value="1"/>
</dbReference>
<dbReference type="OrthoDB" id="5291879at2"/>
<name>L1MK92_9CORY</name>
<keyword evidence="1 2" id="KW-0808">Transferase</keyword>
<dbReference type="Proteomes" id="UP000010445">
    <property type="component" value="Unassembled WGS sequence"/>
</dbReference>
<keyword evidence="1" id="KW-0418">Kinase</keyword>
<dbReference type="AlphaFoldDB" id="L1MK92"/>
<dbReference type="InterPro" id="IPR016477">
    <property type="entry name" value="Fructo-/Ketosamine-3-kinase"/>
</dbReference>
<dbReference type="Gene3D" id="3.30.200.20">
    <property type="entry name" value="Phosphorylase Kinase, domain 1"/>
    <property type="match status" value="1"/>
</dbReference>
<evidence type="ECO:0000313" key="2">
    <source>
        <dbReference type="EMBL" id="EKX91364.1"/>
    </source>
</evidence>
<dbReference type="HOGENOM" id="CLU_036517_0_1_11"/>
<dbReference type="Pfam" id="PF03881">
    <property type="entry name" value="Fructosamin_kin"/>
    <property type="match status" value="1"/>
</dbReference>
<sequence length="287" mass="31593">MHYSQLPAELTDGLTITGVTPLSGGDISQAFRVDTPDTSYFLKTHQKPEKQMFEREARGLKALRDTVPKTLRVPEVVRASSRGLMLEWIEEGGRTFTSEADLGTSLAELHRVPQPHFGGIDGDDSGFLGSVEVDLTPTQSWPDFYVYRRVQPLITQATAMGAVPSGVQRLFDELLPKAVDLCGPDEPPALVHGDLWGGNRLVDVEGRNWLIDPAAYYAHREVDLAMMLLFGGFGKDAFIAYNNTYPLADGWHERVPWYQLPPLLVHAILFGGGYGASVVRVLTDLAG</sequence>
<dbReference type="eggNOG" id="COG3001">
    <property type="taxonomic scope" value="Bacteria"/>
</dbReference>
<dbReference type="PIRSF" id="PIRSF006221">
    <property type="entry name" value="Ketosamine-3-kinase"/>
    <property type="match status" value="1"/>
</dbReference>
<evidence type="ECO:0000313" key="3">
    <source>
        <dbReference type="Proteomes" id="UP000010445"/>
    </source>
</evidence>